<evidence type="ECO:0000313" key="3">
    <source>
        <dbReference type="EMBL" id="ANU06522.1"/>
    </source>
</evidence>
<dbReference type="InterPro" id="IPR050266">
    <property type="entry name" value="AB_hydrolase_sf"/>
</dbReference>
<dbReference type="STRING" id="645517.A6F65_00195"/>
<keyword evidence="1" id="KW-0732">Signal</keyword>
<sequence length="288" mass="30013">MSMTTISNLAGAALRLLLASMLFAGLAACAKLPISGNADPAMARAALWSEIDRPAGSAGSPTIVFIHGNGNASSGDWQEVRRQLQSSGLPTLAYDRAGHGRSERWTGEYSIAGEALDLAALLRQHGVDGPVILVAHSYGGAVAQIFAASDDRVAGIVFVDALVPGSLTEAIAAAELARYSPQFAMVREKAPELAKTVIPILQAFPQTSRDLSAVAYPATLPAIVLRAEERYLQDPAGQAEEDAAIARFIGGGPRRTASTVAGTGHQIMKDDPAAVVAAILGMARAQRY</sequence>
<name>A0A1C7D590_9SPHN</name>
<dbReference type="SUPFAM" id="SSF53474">
    <property type="entry name" value="alpha/beta-Hydrolases"/>
    <property type="match status" value="1"/>
</dbReference>
<gene>
    <name evidence="3" type="ORF">A6F65_00195</name>
</gene>
<keyword evidence="4" id="KW-1185">Reference proteome</keyword>
<accession>A0A1C7D590</accession>
<dbReference type="Pfam" id="PF12697">
    <property type="entry name" value="Abhydrolase_6"/>
    <property type="match status" value="1"/>
</dbReference>
<proteinExistence type="predicted"/>
<protein>
    <submittedName>
        <fullName evidence="3">Haloalkane dehalogenase</fullName>
    </submittedName>
</protein>
<dbReference type="EMBL" id="CP016545">
    <property type="protein sequence ID" value="ANU06522.1"/>
    <property type="molecule type" value="Genomic_DNA"/>
</dbReference>
<evidence type="ECO:0000259" key="2">
    <source>
        <dbReference type="Pfam" id="PF12697"/>
    </source>
</evidence>
<dbReference type="KEGG" id="anh:A6F65_00195"/>
<feature type="chain" id="PRO_5008884267" evidence="1">
    <location>
        <begin position="25"/>
        <end position="288"/>
    </location>
</feature>
<dbReference type="PANTHER" id="PTHR43798">
    <property type="entry name" value="MONOACYLGLYCEROL LIPASE"/>
    <property type="match status" value="1"/>
</dbReference>
<dbReference type="Proteomes" id="UP000092698">
    <property type="component" value="Chromosome"/>
</dbReference>
<organism evidence="3 4">
    <name type="scientific">Paraurantiacibacter namhicola</name>
    <dbReference type="NCBI Taxonomy" id="645517"/>
    <lineage>
        <taxon>Bacteria</taxon>
        <taxon>Pseudomonadati</taxon>
        <taxon>Pseudomonadota</taxon>
        <taxon>Alphaproteobacteria</taxon>
        <taxon>Sphingomonadales</taxon>
        <taxon>Erythrobacteraceae</taxon>
        <taxon>Paraurantiacibacter</taxon>
    </lineage>
</organism>
<evidence type="ECO:0000256" key="1">
    <source>
        <dbReference type="SAM" id="SignalP"/>
    </source>
</evidence>
<evidence type="ECO:0000313" key="4">
    <source>
        <dbReference type="Proteomes" id="UP000092698"/>
    </source>
</evidence>
<dbReference type="PANTHER" id="PTHR43798:SF33">
    <property type="entry name" value="HYDROLASE, PUTATIVE (AFU_ORTHOLOGUE AFUA_2G14860)-RELATED"/>
    <property type="match status" value="1"/>
</dbReference>
<reference evidence="3 4" key="1">
    <citation type="submission" date="2016-07" db="EMBL/GenBank/DDBJ databases">
        <title>Complete genome sequence of Altererythrobacter namhicola JCM 16345T, containing esterase-encoding genes.</title>
        <authorList>
            <person name="Cheng H."/>
            <person name="Wu Y.-H."/>
            <person name="Jian S.-L."/>
            <person name="Huo Y.-Y."/>
            <person name="Wang C.-S."/>
            <person name="Xu X.-W."/>
        </authorList>
    </citation>
    <scope>NUCLEOTIDE SEQUENCE [LARGE SCALE GENOMIC DNA]</scope>
    <source>
        <strain evidence="3 4">JCM 16345</strain>
    </source>
</reference>
<feature type="domain" description="AB hydrolase-1" evidence="2">
    <location>
        <begin position="63"/>
        <end position="278"/>
    </location>
</feature>
<dbReference type="OrthoDB" id="9808398at2"/>
<dbReference type="InterPro" id="IPR000073">
    <property type="entry name" value="AB_hydrolase_1"/>
</dbReference>
<feature type="signal peptide" evidence="1">
    <location>
        <begin position="1"/>
        <end position="24"/>
    </location>
</feature>
<dbReference type="GO" id="GO:0016020">
    <property type="term" value="C:membrane"/>
    <property type="evidence" value="ECO:0007669"/>
    <property type="project" value="TreeGrafter"/>
</dbReference>
<dbReference type="InterPro" id="IPR029058">
    <property type="entry name" value="AB_hydrolase_fold"/>
</dbReference>
<dbReference type="AlphaFoldDB" id="A0A1C7D590"/>
<dbReference type="Gene3D" id="3.40.50.1820">
    <property type="entry name" value="alpha/beta hydrolase"/>
    <property type="match status" value="1"/>
</dbReference>